<feature type="binding site" evidence="6">
    <location>
        <begin position="151"/>
        <end position="152"/>
    </location>
    <ligand>
        <name>ATP</name>
        <dbReference type="ChEBI" id="CHEBI:30616"/>
    </ligand>
</feature>
<evidence type="ECO:0000256" key="1">
    <source>
        <dbReference type="ARBA" id="ARBA00022679"/>
    </source>
</evidence>
<feature type="binding site" evidence="6">
    <location>
        <begin position="72"/>
        <end position="74"/>
    </location>
    <ligand>
        <name>AMP</name>
        <dbReference type="ChEBI" id="CHEBI:456215"/>
    </ligand>
</feature>
<keyword evidence="5 6" id="KW-0067">ATP-binding</keyword>
<proteinExistence type="inferred from homology"/>
<evidence type="ECO:0000313" key="10">
    <source>
        <dbReference type="EMBL" id="TMJ08453.1"/>
    </source>
</evidence>
<feature type="binding site" evidence="6">
    <location>
        <position position="148"/>
    </location>
    <ligand>
        <name>Zn(2+)</name>
        <dbReference type="ChEBI" id="CHEBI:29105"/>
        <note>structural</note>
    </ligand>
</feature>
<keyword evidence="4 6" id="KW-0418">Kinase</keyword>
<feature type="binding site" evidence="6">
    <location>
        <position position="186"/>
    </location>
    <ligand>
        <name>AMP</name>
        <dbReference type="ChEBI" id="CHEBI:456215"/>
    </ligand>
</feature>
<evidence type="ECO:0000256" key="3">
    <source>
        <dbReference type="ARBA" id="ARBA00022741"/>
    </source>
</evidence>
<dbReference type="NCBIfam" id="NF001380">
    <property type="entry name" value="PRK00279.1-2"/>
    <property type="match status" value="1"/>
</dbReference>
<feature type="binding site" evidence="6">
    <location>
        <position position="165"/>
    </location>
    <ligand>
        <name>Zn(2+)</name>
        <dbReference type="ChEBI" id="CHEBI:29105"/>
        <note>structural</note>
    </ligand>
</feature>
<evidence type="ECO:0000259" key="9">
    <source>
        <dbReference type="Pfam" id="PF05191"/>
    </source>
</evidence>
<keyword evidence="3 6" id="KW-0547">Nucleotide-binding</keyword>
<evidence type="ECO:0000256" key="6">
    <source>
        <dbReference type="HAMAP-Rule" id="MF_00235"/>
    </source>
</evidence>
<feature type="binding site" evidence="6">
    <location>
        <position position="145"/>
    </location>
    <ligand>
        <name>Zn(2+)</name>
        <dbReference type="ChEBI" id="CHEBI:29105"/>
        <note>structural</note>
    </ligand>
</feature>
<feature type="domain" description="Adenylate kinase active site lid" evidence="9">
    <location>
        <begin position="142"/>
        <end position="177"/>
    </location>
</feature>
<keyword evidence="2 6" id="KW-0545">Nucleotide biosynthesis</keyword>
<dbReference type="Proteomes" id="UP000320393">
    <property type="component" value="Unassembled WGS sequence"/>
</dbReference>
<feature type="region of interest" description="LID" evidence="6">
    <location>
        <begin position="141"/>
        <end position="178"/>
    </location>
</feature>
<evidence type="ECO:0000256" key="8">
    <source>
        <dbReference type="RuleBase" id="RU003331"/>
    </source>
</evidence>
<feature type="binding site" evidence="6">
    <location>
        <position position="168"/>
    </location>
    <ligand>
        <name>Zn(2+)</name>
        <dbReference type="ChEBI" id="CHEBI:29105"/>
        <note>structural</note>
    </ligand>
</feature>
<name>A0A537LKC7_9BACT</name>
<feature type="binding site" evidence="6">
    <location>
        <position position="51"/>
    </location>
    <ligand>
        <name>AMP</name>
        <dbReference type="ChEBI" id="CHEBI:456215"/>
    </ligand>
</feature>
<dbReference type="GO" id="GO:0005524">
    <property type="term" value="F:ATP binding"/>
    <property type="evidence" value="ECO:0007669"/>
    <property type="project" value="UniProtKB-UniRule"/>
</dbReference>
<feature type="binding site" evidence="6">
    <location>
        <position position="46"/>
    </location>
    <ligand>
        <name>AMP</name>
        <dbReference type="ChEBI" id="CHEBI:456215"/>
    </ligand>
</feature>
<dbReference type="InterPro" id="IPR007862">
    <property type="entry name" value="Adenylate_kinase_lid-dom"/>
</dbReference>
<dbReference type="GO" id="GO:0005737">
    <property type="term" value="C:cytoplasm"/>
    <property type="evidence" value="ECO:0007669"/>
    <property type="project" value="UniProtKB-SubCell"/>
</dbReference>
<feature type="region of interest" description="NMP" evidence="6">
    <location>
        <begin position="45"/>
        <end position="74"/>
    </location>
</feature>
<dbReference type="UniPathway" id="UPA00588">
    <property type="reaction ID" value="UER00649"/>
</dbReference>
<reference evidence="10 11" key="1">
    <citation type="journal article" date="2019" name="Nat. Microbiol.">
        <title>Mediterranean grassland soil C-N compound turnover is dependent on rainfall and depth, and is mediated by genomically divergent microorganisms.</title>
        <authorList>
            <person name="Diamond S."/>
            <person name="Andeer P.F."/>
            <person name="Li Z."/>
            <person name="Crits-Christoph A."/>
            <person name="Burstein D."/>
            <person name="Anantharaman K."/>
            <person name="Lane K.R."/>
            <person name="Thomas B.C."/>
            <person name="Pan C."/>
            <person name="Northen T.R."/>
            <person name="Banfield J.F."/>
        </authorList>
    </citation>
    <scope>NUCLEOTIDE SEQUENCE [LARGE SCALE GENOMIC DNA]</scope>
    <source>
        <strain evidence="10">NP_5</strain>
    </source>
</reference>
<protein>
    <recommendedName>
        <fullName evidence="6 8">Adenylate kinase</fullName>
        <shortName evidence="6">AK</shortName>
        <ecNumber evidence="6 8">2.7.4.3</ecNumber>
    </recommendedName>
    <alternativeName>
        <fullName evidence="6">ATP-AMP transphosphorylase</fullName>
    </alternativeName>
    <alternativeName>
        <fullName evidence="6">ATP:AMP phosphotransferase</fullName>
    </alternativeName>
    <alternativeName>
        <fullName evidence="6">Adenylate monophosphate kinase</fullName>
    </alternativeName>
</protein>
<comment type="pathway">
    <text evidence="6">Purine metabolism; AMP biosynthesis via salvage pathway; AMP from ADP: step 1/1.</text>
</comment>
<dbReference type="InterPro" id="IPR027417">
    <property type="entry name" value="P-loop_NTPase"/>
</dbReference>
<dbReference type="CDD" id="cd01428">
    <property type="entry name" value="ADK"/>
    <property type="match status" value="1"/>
</dbReference>
<dbReference type="GO" id="GO:0008270">
    <property type="term" value="F:zinc ion binding"/>
    <property type="evidence" value="ECO:0007669"/>
    <property type="project" value="UniProtKB-UniRule"/>
</dbReference>
<feature type="binding site" evidence="6">
    <location>
        <begin position="100"/>
        <end position="103"/>
    </location>
    <ligand>
        <name>AMP</name>
        <dbReference type="ChEBI" id="CHEBI:456215"/>
    </ligand>
</feature>
<comment type="domain">
    <text evidence="6">Consists of three domains, a large central CORE domain and two small peripheral domains, NMPbind and LID, which undergo movements during catalysis. The LID domain closes over the site of phosphoryl transfer upon ATP binding. Assembling and dissambling the active center during each catalytic cycle provides an effective means to prevent ATP hydrolysis. Some bacteria have evolved a zinc-coordinating structure that stabilizes the LID domain.</text>
</comment>
<comment type="subunit">
    <text evidence="6 8">Monomer.</text>
</comment>
<keyword evidence="6" id="KW-0479">Metal-binding</keyword>
<organism evidence="10 11">
    <name type="scientific">Candidatus Segetimicrobium genomatis</name>
    <dbReference type="NCBI Taxonomy" id="2569760"/>
    <lineage>
        <taxon>Bacteria</taxon>
        <taxon>Bacillati</taxon>
        <taxon>Candidatus Sysuimicrobiota</taxon>
        <taxon>Candidatus Sysuimicrobiia</taxon>
        <taxon>Candidatus Sysuimicrobiales</taxon>
        <taxon>Candidatus Segetimicrobiaceae</taxon>
        <taxon>Candidatus Segetimicrobium</taxon>
    </lineage>
</organism>
<feature type="binding site" evidence="6">
    <location>
        <begin position="25"/>
        <end position="30"/>
    </location>
    <ligand>
        <name>ATP</name>
        <dbReference type="ChEBI" id="CHEBI:30616"/>
    </ligand>
</feature>
<keyword evidence="6" id="KW-0963">Cytoplasm</keyword>
<evidence type="ECO:0000256" key="5">
    <source>
        <dbReference type="ARBA" id="ARBA00022840"/>
    </source>
</evidence>
<evidence type="ECO:0000256" key="2">
    <source>
        <dbReference type="ARBA" id="ARBA00022727"/>
    </source>
</evidence>
<feature type="binding site" evidence="6">
    <location>
        <position position="175"/>
    </location>
    <ligand>
        <name>AMP</name>
        <dbReference type="ChEBI" id="CHEBI:456215"/>
    </ligand>
</feature>
<evidence type="ECO:0000256" key="4">
    <source>
        <dbReference type="ARBA" id="ARBA00022777"/>
    </source>
</evidence>
<dbReference type="PANTHER" id="PTHR23359">
    <property type="entry name" value="NUCLEOTIDE KINASE"/>
    <property type="match status" value="1"/>
</dbReference>
<dbReference type="NCBIfam" id="NF001381">
    <property type="entry name" value="PRK00279.1-3"/>
    <property type="match status" value="1"/>
</dbReference>
<dbReference type="Gene3D" id="3.40.50.300">
    <property type="entry name" value="P-loop containing nucleotide triphosphate hydrolases"/>
    <property type="match status" value="1"/>
</dbReference>
<comment type="similarity">
    <text evidence="6 7">Belongs to the adenylate kinase family.</text>
</comment>
<dbReference type="FunFam" id="3.40.50.300:FF:000106">
    <property type="entry name" value="Adenylate kinase mitochondrial"/>
    <property type="match status" value="1"/>
</dbReference>
<dbReference type="PRINTS" id="PR00094">
    <property type="entry name" value="ADENYLTKNASE"/>
</dbReference>
<comment type="catalytic activity">
    <reaction evidence="6 8">
        <text>AMP + ATP = 2 ADP</text>
        <dbReference type="Rhea" id="RHEA:12973"/>
        <dbReference type="ChEBI" id="CHEBI:30616"/>
        <dbReference type="ChEBI" id="CHEBI:456215"/>
        <dbReference type="ChEBI" id="CHEBI:456216"/>
        <dbReference type="EC" id="2.7.4.3"/>
    </reaction>
</comment>
<gene>
    <name evidence="6" type="primary">adk</name>
    <name evidence="10" type="ORF">E6H02_09925</name>
</gene>
<dbReference type="NCBIfam" id="TIGR01351">
    <property type="entry name" value="adk"/>
    <property type="match status" value="1"/>
</dbReference>
<dbReference type="EC" id="2.7.4.3" evidence="6 8"/>
<keyword evidence="6" id="KW-0862">Zinc</keyword>
<dbReference type="HAMAP" id="MF_00235">
    <property type="entry name" value="Adenylate_kinase_Adk"/>
    <property type="match status" value="1"/>
</dbReference>
<dbReference type="InterPro" id="IPR033690">
    <property type="entry name" value="Adenylat_kinase_CS"/>
</dbReference>
<comment type="function">
    <text evidence="6">Catalyzes the reversible transfer of the terminal phosphate group between ATP and AMP. Plays an important role in cellular energy homeostasis and in adenine nucleotide metabolism.</text>
</comment>
<dbReference type="AlphaFoldDB" id="A0A537LKC7"/>
<comment type="subcellular location">
    <subcellularLocation>
        <location evidence="6 8">Cytoplasm</location>
    </subcellularLocation>
</comment>
<dbReference type="Pfam" id="PF00406">
    <property type="entry name" value="ADK"/>
    <property type="match status" value="1"/>
</dbReference>
<dbReference type="GO" id="GO:0004017">
    <property type="term" value="F:AMP kinase activity"/>
    <property type="evidence" value="ECO:0007669"/>
    <property type="project" value="UniProtKB-UniRule"/>
</dbReference>
<dbReference type="GO" id="GO:0044209">
    <property type="term" value="P:AMP salvage"/>
    <property type="evidence" value="ECO:0007669"/>
    <property type="project" value="UniProtKB-UniRule"/>
</dbReference>
<dbReference type="InterPro" id="IPR000850">
    <property type="entry name" value="Adenylat/UMP-CMP_kin"/>
</dbReference>
<feature type="binding site" evidence="6">
    <location>
        <position position="107"/>
    </location>
    <ligand>
        <name>AMP</name>
        <dbReference type="ChEBI" id="CHEBI:456215"/>
    </ligand>
</feature>
<dbReference type="EMBL" id="VBAM01000396">
    <property type="protein sequence ID" value="TMJ08453.1"/>
    <property type="molecule type" value="Genomic_DNA"/>
</dbReference>
<comment type="caution">
    <text evidence="10">The sequence shown here is derived from an EMBL/GenBank/DDBJ whole genome shotgun (WGS) entry which is preliminary data.</text>
</comment>
<sequence>MAEPKLSAGRAGTPPHDLVFMGPPGAGKGTQAELFHERYEIPHISTGDILREAVRDQTDVGRRAWAYMQRGDLVPDEIVDEIVRRRLAEPDCARGFILDGYPRTLGQAEALEGLLAQRREDLDAVVLFEIREAVLIRRLTGRRVCPTCGAIYHLDHKRPRVPGRCDLDGSELMQRKDDAPDTVLHRLQVFRQWTTPLVDHYRKRGLFLAVDAERSVEDVHRRIVEFVRSRTGRGVER</sequence>
<dbReference type="NCBIfam" id="NF011100">
    <property type="entry name" value="PRK14527.1"/>
    <property type="match status" value="1"/>
</dbReference>
<feature type="binding site" evidence="6">
    <location>
        <position position="214"/>
    </location>
    <ligand>
        <name>ATP</name>
        <dbReference type="ChEBI" id="CHEBI:30616"/>
    </ligand>
</feature>
<accession>A0A537LKC7</accession>
<dbReference type="PROSITE" id="PS00113">
    <property type="entry name" value="ADENYLATE_KINASE"/>
    <property type="match status" value="1"/>
</dbReference>
<dbReference type="Pfam" id="PF05191">
    <property type="entry name" value="ADK_lid"/>
    <property type="match status" value="1"/>
</dbReference>
<dbReference type="InterPro" id="IPR006259">
    <property type="entry name" value="Adenyl_kin_sub"/>
</dbReference>
<evidence type="ECO:0000256" key="7">
    <source>
        <dbReference type="RuleBase" id="RU003330"/>
    </source>
</evidence>
<dbReference type="SUPFAM" id="SSF52540">
    <property type="entry name" value="P-loop containing nucleoside triphosphate hydrolases"/>
    <property type="match status" value="1"/>
</dbReference>
<evidence type="ECO:0000313" key="11">
    <source>
        <dbReference type="Proteomes" id="UP000320393"/>
    </source>
</evidence>
<keyword evidence="1 6" id="KW-0808">Transferase</keyword>
<feature type="binding site" evidence="6">
    <location>
        <position position="142"/>
    </location>
    <ligand>
        <name>ATP</name>
        <dbReference type="ChEBI" id="CHEBI:30616"/>
    </ligand>
</feature>